<keyword evidence="1" id="KW-0732">Signal</keyword>
<evidence type="ECO:0000259" key="2">
    <source>
        <dbReference type="PROSITE" id="PS50234"/>
    </source>
</evidence>
<dbReference type="InterPro" id="IPR010607">
    <property type="entry name" value="DUF1194"/>
</dbReference>
<dbReference type="CDD" id="cd00198">
    <property type="entry name" value="vWFA"/>
    <property type="match status" value="1"/>
</dbReference>
<evidence type="ECO:0000313" key="3">
    <source>
        <dbReference type="EMBL" id="MCV3272204.1"/>
    </source>
</evidence>
<dbReference type="InterPro" id="IPR002035">
    <property type="entry name" value="VWF_A"/>
</dbReference>
<evidence type="ECO:0000256" key="1">
    <source>
        <dbReference type="SAM" id="SignalP"/>
    </source>
</evidence>
<reference evidence="3 4" key="1">
    <citation type="submission" date="2022-04" db="EMBL/GenBank/DDBJ databases">
        <title>Roseobacter sp. WL0113 is a bacterium isolated from neritic sediment.</title>
        <authorList>
            <person name="Wang L."/>
            <person name="He W."/>
            <person name="Zhang D.-F."/>
        </authorList>
    </citation>
    <scope>NUCLEOTIDE SEQUENCE [LARGE SCALE GENOMIC DNA]</scope>
    <source>
        <strain evidence="3 4">WL0113</strain>
    </source>
</reference>
<feature type="signal peptide" evidence="1">
    <location>
        <begin position="1"/>
        <end position="22"/>
    </location>
</feature>
<sequence>MIRLPLLLPLLCCLAGGRSALACQLALVLAVDVSGSVDTREYDIQMQGLAAALREGVIIDALIEQEAQVALIQWTGSSRQRQTIPWTAIRTAEDVARLADAVGGNRRVWRNYSTAIGEALVAAEEALRAVPQCARKVIDVSGDGISNEGIHPRDRHPALAEMDVTVNGLAIETDEEDLTGWFYENLIRGEGAFVMTANGFEDYPAQIRRKLQREITRPLSGYRICDHGAFSCDHSYQLINDFRSNRAK</sequence>
<keyword evidence="4" id="KW-1185">Reference proteome</keyword>
<feature type="domain" description="VWFA" evidence="2">
    <location>
        <begin position="26"/>
        <end position="215"/>
    </location>
</feature>
<gene>
    <name evidence="3" type="ORF">MUB52_12270</name>
</gene>
<protein>
    <submittedName>
        <fullName evidence="3">DUF1194 domain-containing protein</fullName>
    </submittedName>
</protein>
<dbReference type="Pfam" id="PF06707">
    <property type="entry name" value="DUF1194"/>
    <property type="match status" value="1"/>
</dbReference>
<dbReference type="SUPFAM" id="SSF53300">
    <property type="entry name" value="vWA-like"/>
    <property type="match status" value="1"/>
</dbReference>
<proteinExistence type="predicted"/>
<dbReference type="InterPro" id="IPR036465">
    <property type="entry name" value="vWFA_dom_sf"/>
</dbReference>
<comment type="caution">
    <text evidence="3">The sequence shown here is derived from an EMBL/GenBank/DDBJ whole genome shotgun (WGS) entry which is preliminary data.</text>
</comment>
<accession>A0ABT3BGH1</accession>
<organism evidence="3 4">
    <name type="scientific">Roseobacter sinensis</name>
    <dbReference type="NCBI Taxonomy" id="2931391"/>
    <lineage>
        <taxon>Bacteria</taxon>
        <taxon>Pseudomonadati</taxon>
        <taxon>Pseudomonadota</taxon>
        <taxon>Alphaproteobacteria</taxon>
        <taxon>Rhodobacterales</taxon>
        <taxon>Roseobacteraceae</taxon>
        <taxon>Roseobacter</taxon>
    </lineage>
</organism>
<dbReference type="Proteomes" id="UP001208690">
    <property type="component" value="Unassembled WGS sequence"/>
</dbReference>
<dbReference type="PROSITE" id="PS50234">
    <property type="entry name" value="VWFA"/>
    <property type="match status" value="1"/>
</dbReference>
<dbReference type="RefSeq" id="WP_263844530.1">
    <property type="nucleotide sequence ID" value="NZ_JALIEB010000007.1"/>
</dbReference>
<name>A0ABT3BGH1_9RHOB</name>
<dbReference type="EMBL" id="JALIEB010000007">
    <property type="protein sequence ID" value="MCV3272204.1"/>
    <property type="molecule type" value="Genomic_DNA"/>
</dbReference>
<evidence type="ECO:0000313" key="4">
    <source>
        <dbReference type="Proteomes" id="UP001208690"/>
    </source>
</evidence>
<feature type="chain" id="PRO_5046074906" evidence="1">
    <location>
        <begin position="23"/>
        <end position="248"/>
    </location>
</feature>
<dbReference type="Gene3D" id="3.40.50.410">
    <property type="entry name" value="von Willebrand factor, type A domain"/>
    <property type="match status" value="1"/>
</dbReference>